<evidence type="ECO:0000256" key="1">
    <source>
        <dbReference type="SAM" id="MobiDB-lite"/>
    </source>
</evidence>
<name>A0A8K0USC1_9AGAR</name>
<proteinExistence type="predicted"/>
<feature type="region of interest" description="Disordered" evidence="1">
    <location>
        <begin position="357"/>
        <end position="376"/>
    </location>
</feature>
<feature type="compositionally biased region" description="Basic and acidic residues" evidence="1">
    <location>
        <begin position="489"/>
        <end position="532"/>
    </location>
</feature>
<feature type="compositionally biased region" description="Polar residues" evidence="1">
    <location>
        <begin position="558"/>
        <end position="567"/>
    </location>
</feature>
<sequence>MAGVGVLDGVGVEREEAPRIPPTLPPIHNEPGLQTPSQEWASKTTTALRDPDTTNTAADTPANMKPLPPARTVSADPNVPGAFHADDEQDPLAGTVDTVKGTFASAATSMGETAKQYLPQAAQYLPKSVVDTMQSYLPQSQSEITRASMNDVPHRKSLPSTEFTGASAGEYVGGVGSLPGHVGESGVARLPDEVPTPHNESATTGIGGAVDAVKQKVLGVTPTPGTSLPSTETQGAKPGDYTAGVGALPGKLGEQGVARLPDEVPAREKEAAATTTIGGAVDTVKQKGTSSLLSFICPAHLVLPVLGSTSSPQTSLPSSEPHGALPGTRSAGVGSLPGHADESGVARLPDEHINVTSSRQAGDSHAPAHDRDSAATATGASVGIAGVGLGYPGPNIGKNVGLPDDKNTGVGAGGDLGSSTRALSPESQYSQPSFQGHEPSTKATGGVGSSGAATGSMLAAGGFGGVVHDSNVGGAQKETQTTHGAATPNREDEKHTSEKKVNFGDKKEDSGDKSKNFHKGAENKGEGYDTDYHPAQLHPKPSTPSHQTDPSAPDHQKLASTTTGVTDTSRKEGVSEKAQESSPSHSKEPSATSTSSSSGGGKKKVGFMEKMKGEAKVLLGHLEGGKKGEEKVEEGKRIKTGGAAAGAKVEDKAQVKA</sequence>
<dbReference type="Proteomes" id="UP000813824">
    <property type="component" value="Unassembled WGS sequence"/>
</dbReference>
<keyword evidence="3" id="KW-1185">Reference proteome</keyword>
<feature type="compositionally biased region" description="Basic and acidic residues" evidence="1">
    <location>
        <begin position="606"/>
        <end position="615"/>
    </location>
</feature>
<feature type="compositionally biased region" description="Basic and acidic residues" evidence="1">
    <location>
        <begin position="623"/>
        <end position="637"/>
    </location>
</feature>
<feature type="region of interest" description="Disordered" evidence="1">
    <location>
        <begin position="398"/>
        <end position="450"/>
    </location>
</feature>
<dbReference type="AlphaFoldDB" id="A0A8K0USC1"/>
<dbReference type="OrthoDB" id="3068718at2759"/>
<accession>A0A8K0USC1</accession>
<feature type="region of interest" description="Disordered" evidence="1">
    <location>
        <begin position="1"/>
        <end position="91"/>
    </location>
</feature>
<gene>
    <name evidence="2" type="ORF">BXZ70DRAFT_929798</name>
</gene>
<feature type="compositionally biased region" description="Low complexity" evidence="1">
    <location>
        <begin position="53"/>
        <end position="63"/>
    </location>
</feature>
<comment type="caution">
    <text evidence="2">The sequence shown here is derived from an EMBL/GenBank/DDBJ whole genome shotgun (WGS) entry which is preliminary data.</text>
</comment>
<feature type="compositionally biased region" description="Low complexity" evidence="1">
    <location>
        <begin position="308"/>
        <end position="319"/>
    </location>
</feature>
<dbReference type="EMBL" id="JAEVFJ010000009">
    <property type="protein sequence ID" value="KAH8102746.1"/>
    <property type="molecule type" value="Genomic_DNA"/>
</dbReference>
<protein>
    <submittedName>
        <fullName evidence="2">Uncharacterized protein</fullName>
    </submittedName>
</protein>
<feature type="compositionally biased region" description="Basic and acidic residues" evidence="1">
    <location>
        <begin position="648"/>
        <end position="657"/>
    </location>
</feature>
<evidence type="ECO:0000313" key="3">
    <source>
        <dbReference type="Proteomes" id="UP000813824"/>
    </source>
</evidence>
<feature type="compositionally biased region" description="Polar residues" evidence="1">
    <location>
        <begin position="417"/>
        <end position="434"/>
    </location>
</feature>
<evidence type="ECO:0000313" key="2">
    <source>
        <dbReference type="EMBL" id="KAH8102746.1"/>
    </source>
</evidence>
<feature type="compositionally biased region" description="Polar residues" evidence="1">
    <location>
        <begin position="32"/>
        <end position="47"/>
    </location>
</feature>
<feature type="region of interest" description="Disordered" evidence="1">
    <location>
        <begin position="308"/>
        <end position="344"/>
    </location>
</feature>
<organism evidence="2 3">
    <name type="scientific">Cristinia sonorae</name>
    <dbReference type="NCBI Taxonomy" id="1940300"/>
    <lineage>
        <taxon>Eukaryota</taxon>
        <taxon>Fungi</taxon>
        <taxon>Dikarya</taxon>
        <taxon>Basidiomycota</taxon>
        <taxon>Agaricomycotina</taxon>
        <taxon>Agaricomycetes</taxon>
        <taxon>Agaricomycetidae</taxon>
        <taxon>Agaricales</taxon>
        <taxon>Pleurotineae</taxon>
        <taxon>Stephanosporaceae</taxon>
        <taxon>Cristinia</taxon>
    </lineage>
</organism>
<feature type="region of interest" description="Disordered" evidence="1">
    <location>
        <begin position="469"/>
        <end position="657"/>
    </location>
</feature>
<reference evidence="2" key="1">
    <citation type="journal article" date="2021" name="New Phytol.">
        <title>Evolutionary innovations through gain and loss of genes in the ectomycorrhizal Boletales.</title>
        <authorList>
            <person name="Wu G."/>
            <person name="Miyauchi S."/>
            <person name="Morin E."/>
            <person name="Kuo A."/>
            <person name="Drula E."/>
            <person name="Varga T."/>
            <person name="Kohler A."/>
            <person name="Feng B."/>
            <person name="Cao Y."/>
            <person name="Lipzen A."/>
            <person name="Daum C."/>
            <person name="Hundley H."/>
            <person name="Pangilinan J."/>
            <person name="Johnson J."/>
            <person name="Barry K."/>
            <person name="LaButti K."/>
            <person name="Ng V."/>
            <person name="Ahrendt S."/>
            <person name="Min B."/>
            <person name="Choi I.G."/>
            <person name="Park H."/>
            <person name="Plett J.M."/>
            <person name="Magnuson J."/>
            <person name="Spatafora J.W."/>
            <person name="Nagy L.G."/>
            <person name="Henrissat B."/>
            <person name="Grigoriev I.V."/>
            <person name="Yang Z.L."/>
            <person name="Xu J."/>
            <person name="Martin F.M."/>
        </authorList>
    </citation>
    <scope>NUCLEOTIDE SEQUENCE</scope>
    <source>
        <strain evidence="2">KKN 215</strain>
    </source>
</reference>
<feature type="compositionally biased region" description="Basic and acidic residues" evidence="1">
    <location>
        <begin position="568"/>
        <end position="579"/>
    </location>
</feature>